<keyword evidence="5" id="KW-0255">Endonuclease</keyword>
<evidence type="ECO:0000256" key="3">
    <source>
        <dbReference type="ARBA" id="ARBA00023125"/>
    </source>
</evidence>
<keyword evidence="5" id="KW-0540">Nuclease</keyword>
<dbReference type="CDD" id="cd17260">
    <property type="entry name" value="RMtype1_S_EcoEI-TRD1-CR1_like"/>
    <property type="match status" value="1"/>
</dbReference>
<dbReference type="Gene3D" id="1.10.287.1120">
    <property type="entry name" value="Bipartite methylase S protein"/>
    <property type="match status" value="1"/>
</dbReference>
<feature type="domain" description="Type I restriction modification DNA specificity" evidence="4">
    <location>
        <begin position="303"/>
        <end position="398"/>
    </location>
</feature>
<organism evidence="5 6">
    <name type="scientific">Azospira restricta</name>
    <dbReference type="NCBI Taxonomy" id="404405"/>
    <lineage>
        <taxon>Bacteria</taxon>
        <taxon>Pseudomonadati</taxon>
        <taxon>Pseudomonadota</taxon>
        <taxon>Betaproteobacteria</taxon>
        <taxon>Rhodocyclales</taxon>
        <taxon>Rhodocyclaceae</taxon>
        <taxon>Azospira</taxon>
    </lineage>
</organism>
<dbReference type="Proteomes" id="UP000663444">
    <property type="component" value="Chromosome"/>
</dbReference>
<keyword evidence="3" id="KW-0238">DNA-binding</keyword>
<dbReference type="PANTHER" id="PTHR30408">
    <property type="entry name" value="TYPE-1 RESTRICTION ENZYME ECOKI SPECIFICITY PROTEIN"/>
    <property type="match status" value="1"/>
</dbReference>
<evidence type="ECO:0000256" key="1">
    <source>
        <dbReference type="ARBA" id="ARBA00010923"/>
    </source>
</evidence>
<reference evidence="5" key="1">
    <citation type="submission" date="2020-11" db="EMBL/GenBank/DDBJ databases">
        <title>Azospira restricta DSM 18626 genome sequence.</title>
        <authorList>
            <person name="Moe W.M."/>
        </authorList>
    </citation>
    <scope>NUCLEOTIDE SEQUENCE</scope>
    <source>
        <strain evidence="5">DSM 18626</strain>
    </source>
</reference>
<dbReference type="GO" id="GO:0009307">
    <property type="term" value="P:DNA restriction-modification system"/>
    <property type="evidence" value="ECO:0007669"/>
    <property type="project" value="UniProtKB-KW"/>
</dbReference>
<keyword evidence="2" id="KW-0680">Restriction system</keyword>
<evidence type="ECO:0000313" key="5">
    <source>
        <dbReference type="EMBL" id="QRJ63049.1"/>
    </source>
</evidence>
<sequence>MSFPRYPEYKDSGVEWLREVPAHWGVKRLRFVADLNPSKSELASFDRSFEVSFLPMEAIGDDGSLNLERTRPIGEVETGYTYFREGDVTVAKITPCFENGKGAVMRGLISGVGFGTTELVVARPKATEATSEYLHWLFISRPFRQLGEAAMYGAGGQKRVPDEFVRNFAVAFPDVAEQGAIAAFLDHETAKIDALVAEQEKLIALLKEKRQAVISHAVTKGLNPDAPMKDSGIEWLGEVPAHWEVGLLKRFSDVLDCKHHTVQFLDEGLPIVSIRELRDDRIALNDAKLTSQDEWDFLRDGRVPQRGDMIFCRNASVGAVGYVDFDAPFCMGQDVCLIRSNSKSRFMHFQLTSNFVRNQIEAFLVGATIRRANVEEIRGLLVTSPPVGEQEVIAEFLMGAITKFDALSADAEKAIALLKERRTALISAAVTGKIDVRGFAAAREAA</sequence>
<dbReference type="Pfam" id="PF01420">
    <property type="entry name" value="Methylase_S"/>
    <property type="match status" value="1"/>
</dbReference>
<keyword evidence="5" id="KW-0378">Hydrolase</keyword>
<dbReference type="PANTHER" id="PTHR30408:SF12">
    <property type="entry name" value="TYPE I RESTRICTION ENZYME MJAVIII SPECIFICITY SUBUNIT"/>
    <property type="match status" value="1"/>
</dbReference>
<evidence type="ECO:0000259" key="4">
    <source>
        <dbReference type="Pfam" id="PF01420"/>
    </source>
</evidence>
<dbReference type="InterPro" id="IPR044946">
    <property type="entry name" value="Restrct_endonuc_typeI_TRD_sf"/>
</dbReference>
<name>A0A974PXH2_9RHOO</name>
<dbReference type="Gene3D" id="3.90.220.20">
    <property type="entry name" value="DNA methylase specificity domains"/>
    <property type="match status" value="2"/>
</dbReference>
<dbReference type="GO" id="GO:0004519">
    <property type="term" value="F:endonuclease activity"/>
    <property type="evidence" value="ECO:0007669"/>
    <property type="project" value="UniProtKB-KW"/>
</dbReference>
<keyword evidence="6" id="KW-1185">Reference proteome</keyword>
<dbReference type="RefSeq" id="WP_203386577.1">
    <property type="nucleotide sequence ID" value="NZ_CP064781.1"/>
</dbReference>
<protein>
    <submittedName>
        <fullName evidence="5">Restriction endonuclease subunit S</fullName>
    </submittedName>
</protein>
<dbReference type="GO" id="GO:0003677">
    <property type="term" value="F:DNA binding"/>
    <property type="evidence" value="ECO:0007669"/>
    <property type="project" value="UniProtKB-KW"/>
</dbReference>
<dbReference type="REBASE" id="459447">
    <property type="entry name" value="S2.Are18626ORF15045P"/>
</dbReference>
<dbReference type="SUPFAM" id="SSF116734">
    <property type="entry name" value="DNA methylase specificity domain"/>
    <property type="match status" value="2"/>
</dbReference>
<dbReference type="EMBL" id="CP064781">
    <property type="protein sequence ID" value="QRJ63049.1"/>
    <property type="molecule type" value="Genomic_DNA"/>
</dbReference>
<accession>A0A974PXH2</accession>
<evidence type="ECO:0000256" key="2">
    <source>
        <dbReference type="ARBA" id="ARBA00022747"/>
    </source>
</evidence>
<proteinExistence type="inferred from homology"/>
<dbReference type="AlphaFoldDB" id="A0A974PXH2"/>
<comment type="similarity">
    <text evidence="1">Belongs to the type-I restriction system S methylase family.</text>
</comment>
<gene>
    <name evidence="5" type="ORF">IWH25_15035</name>
</gene>
<dbReference type="KEGG" id="ares:IWH25_15035"/>
<dbReference type="InterPro" id="IPR052021">
    <property type="entry name" value="Type-I_RS_S_subunit"/>
</dbReference>
<dbReference type="InterPro" id="IPR000055">
    <property type="entry name" value="Restrct_endonuc_typeI_TRD"/>
</dbReference>
<evidence type="ECO:0000313" key="6">
    <source>
        <dbReference type="Proteomes" id="UP000663444"/>
    </source>
</evidence>